<feature type="domain" description="Cell envelope-related transcriptional attenuator" evidence="5">
    <location>
        <begin position="79"/>
        <end position="218"/>
    </location>
</feature>
<dbReference type="GO" id="GO:0071555">
    <property type="term" value="P:cell wall organization"/>
    <property type="evidence" value="ECO:0007669"/>
    <property type="project" value="UniProtKB-KW"/>
</dbReference>
<comment type="similarity">
    <text evidence="1">Belongs to the LytR/CpsA/Psr (LCP) family.</text>
</comment>
<protein>
    <submittedName>
        <fullName evidence="6">LytR family transcriptional regulator</fullName>
    </submittedName>
</protein>
<keyword evidence="4" id="KW-1133">Transmembrane helix</keyword>
<proteinExistence type="inferred from homology"/>
<dbReference type="NCBIfam" id="TIGR00350">
    <property type="entry name" value="lytR_cpsA_psr"/>
    <property type="match status" value="1"/>
</dbReference>
<evidence type="ECO:0000256" key="1">
    <source>
        <dbReference type="ARBA" id="ARBA00006068"/>
    </source>
</evidence>
<dbReference type="PANTHER" id="PTHR33392">
    <property type="entry name" value="POLYISOPRENYL-TEICHOIC ACID--PEPTIDOGLYCAN TEICHOIC ACID TRANSFERASE TAGU"/>
    <property type="match status" value="1"/>
</dbReference>
<gene>
    <name evidence="6" type="ORF">C6Y45_14065</name>
</gene>
<dbReference type="InterPro" id="IPR050922">
    <property type="entry name" value="LytR/CpsA/Psr_CW_biosynth"/>
</dbReference>
<reference evidence="6 7" key="1">
    <citation type="submission" date="2018-03" db="EMBL/GenBank/DDBJ databases">
        <title>Alkalicoccus saliphilus sp. nov., isolated from a mineral pool.</title>
        <authorList>
            <person name="Zhao B."/>
        </authorList>
    </citation>
    <scope>NUCLEOTIDE SEQUENCE [LARGE SCALE GENOMIC DNA]</scope>
    <source>
        <strain evidence="6 7">6AG</strain>
    </source>
</reference>
<dbReference type="Gene3D" id="3.40.630.190">
    <property type="entry name" value="LCP protein"/>
    <property type="match status" value="1"/>
</dbReference>
<dbReference type="PANTHER" id="PTHR33392:SF6">
    <property type="entry name" value="POLYISOPRENYL-TEICHOIC ACID--PEPTIDOGLYCAN TEICHOIC ACID TRANSFERASE TAGU"/>
    <property type="match status" value="1"/>
</dbReference>
<keyword evidence="2" id="KW-0812">Transmembrane</keyword>
<dbReference type="Pfam" id="PF03816">
    <property type="entry name" value="LytR_cpsA_psr"/>
    <property type="match status" value="1"/>
</dbReference>
<dbReference type="InterPro" id="IPR004474">
    <property type="entry name" value="LytR_CpsA_psr"/>
</dbReference>
<keyword evidence="4" id="KW-0472">Membrane</keyword>
<name>A0A2T4U3E5_9BACI</name>
<keyword evidence="3" id="KW-0735">Signal-anchor</keyword>
<dbReference type="RefSeq" id="WP_107585869.1">
    <property type="nucleotide sequence ID" value="NZ_PZJJ01000029.1"/>
</dbReference>
<keyword evidence="7" id="KW-1185">Reference proteome</keyword>
<organism evidence="6 7">
    <name type="scientific">Alkalicoccus saliphilus</name>
    <dbReference type="NCBI Taxonomy" id="200989"/>
    <lineage>
        <taxon>Bacteria</taxon>
        <taxon>Bacillati</taxon>
        <taxon>Bacillota</taxon>
        <taxon>Bacilli</taxon>
        <taxon>Bacillales</taxon>
        <taxon>Bacillaceae</taxon>
        <taxon>Alkalicoccus</taxon>
    </lineage>
</organism>
<dbReference type="Proteomes" id="UP000240509">
    <property type="component" value="Unassembled WGS sequence"/>
</dbReference>
<sequence length="309" mass="35152">MKKLLYIFGSLFLLLLLAGGGYAYYLYDSVQRTIDSDMHVELKRDQSDEREQEIDMDNEEPVSFLLLGVDAEDSRQGLTDTMMVVTVNPARDSMRMVSLPRDTRVTIPGYGEDKINHAYGLGGAELALETVEEYLDLPLDYFVTINMDGFEEMVDAVGGVPVENQFAFEQNDIFFPEGDVYLDGERALAYSRMRKEDPDGDLGRNARQRQVVNALIDEGAQLSSVTRAEELLEVLGSNILTNLDFDKMMKLQQHYASARHNQETLEIDGDGERIEGIWYLMVSEEERQRISSDLREHLELDNSRSAHLE</sequence>
<evidence type="ECO:0000256" key="2">
    <source>
        <dbReference type="ARBA" id="ARBA00022692"/>
    </source>
</evidence>
<accession>A0A2T4U3E5</accession>
<dbReference type="OrthoDB" id="27330at2"/>
<evidence type="ECO:0000256" key="4">
    <source>
        <dbReference type="ARBA" id="ARBA00022989"/>
    </source>
</evidence>
<evidence type="ECO:0000259" key="5">
    <source>
        <dbReference type="Pfam" id="PF03816"/>
    </source>
</evidence>
<dbReference type="EMBL" id="PZJJ01000029">
    <property type="protein sequence ID" value="PTL37922.1"/>
    <property type="molecule type" value="Genomic_DNA"/>
</dbReference>
<evidence type="ECO:0000313" key="7">
    <source>
        <dbReference type="Proteomes" id="UP000240509"/>
    </source>
</evidence>
<dbReference type="AlphaFoldDB" id="A0A2T4U3E5"/>
<comment type="caution">
    <text evidence="6">The sequence shown here is derived from an EMBL/GenBank/DDBJ whole genome shotgun (WGS) entry which is preliminary data.</text>
</comment>
<evidence type="ECO:0000256" key="3">
    <source>
        <dbReference type="ARBA" id="ARBA00022968"/>
    </source>
</evidence>
<evidence type="ECO:0000313" key="6">
    <source>
        <dbReference type="EMBL" id="PTL37922.1"/>
    </source>
</evidence>